<evidence type="ECO:0000259" key="1">
    <source>
        <dbReference type="PROSITE" id="PS51186"/>
    </source>
</evidence>
<dbReference type="RefSeq" id="WP_108954885.1">
    <property type="nucleotide sequence ID" value="NZ_BEVZ01000004.1"/>
</dbReference>
<dbReference type="InterPro" id="IPR000182">
    <property type="entry name" value="GNAT_dom"/>
</dbReference>
<dbReference type="PANTHER" id="PTHR43792:SF1">
    <property type="entry name" value="N-ACETYLTRANSFERASE DOMAIN-CONTAINING PROTEIN"/>
    <property type="match status" value="1"/>
</dbReference>
<dbReference type="Pfam" id="PF13302">
    <property type="entry name" value="Acetyltransf_3"/>
    <property type="match status" value="1"/>
</dbReference>
<organism evidence="2 3">
    <name type="scientific">Streptomyces fragilis</name>
    <dbReference type="NCBI Taxonomy" id="67301"/>
    <lineage>
        <taxon>Bacteria</taxon>
        <taxon>Bacillati</taxon>
        <taxon>Actinomycetota</taxon>
        <taxon>Actinomycetes</taxon>
        <taxon>Kitasatosporales</taxon>
        <taxon>Streptomycetaceae</taxon>
        <taxon>Streptomyces</taxon>
    </lineage>
</organism>
<dbReference type="EMBL" id="JBEZUR010000037">
    <property type="protein sequence ID" value="MEU3556663.1"/>
    <property type="molecule type" value="Genomic_DNA"/>
</dbReference>
<gene>
    <name evidence="2" type="ORF">AB0E65_20975</name>
</gene>
<protein>
    <submittedName>
        <fullName evidence="2">GNAT family N-acetyltransferase</fullName>
    </submittedName>
</protein>
<evidence type="ECO:0000313" key="3">
    <source>
        <dbReference type="Proteomes" id="UP001550850"/>
    </source>
</evidence>
<comment type="caution">
    <text evidence="2">The sequence shown here is derived from an EMBL/GenBank/DDBJ whole genome shotgun (WGS) entry which is preliminary data.</text>
</comment>
<evidence type="ECO:0000313" key="2">
    <source>
        <dbReference type="EMBL" id="MEU3556663.1"/>
    </source>
</evidence>
<sequence>MTRSLPVVRLRVPTEEDAAAWHDLFDDPEVMEFFGGKSASPAAYERITARQRGYAEQYGFCLWSVLDEDDQVVGFVGAQPWGQDWGPDAETIEIAWRMGRAHWGRGYVTAAALRTLEVLRESGLTSVIAMVDAENERSIAVTRRLGMKLEERLIAPDTQRDWNMYRLSLT</sequence>
<keyword evidence="3" id="KW-1185">Reference proteome</keyword>
<dbReference type="InterPro" id="IPR016181">
    <property type="entry name" value="Acyl_CoA_acyltransferase"/>
</dbReference>
<dbReference type="Gene3D" id="3.40.630.30">
    <property type="match status" value="1"/>
</dbReference>
<dbReference type="PROSITE" id="PS51186">
    <property type="entry name" value="GNAT"/>
    <property type="match status" value="1"/>
</dbReference>
<proteinExistence type="predicted"/>
<name>A0ABV2YLQ3_9ACTN</name>
<dbReference type="InterPro" id="IPR051531">
    <property type="entry name" value="N-acetyltransferase"/>
</dbReference>
<dbReference type="SUPFAM" id="SSF55729">
    <property type="entry name" value="Acyl-CoA N-acyltransferases (Nat)"/>
    <property type="match status" value="1"/>
</dbReference>
<accession>A0ABV2YLQ3</accession>
<feature type="domain" description="N-acetyltransferase" evidence="1">
    <location>
        <begin position="8"/>
        <end position="170"/>
    </location>
</feature>
<dbReference type="Proteomes" id="UP001550850">
    <property type="component" value="Unassembled WGS sequence"/>
</dbReference>
<dbReference type="PANTHER" id="PTHR43792">
    <property type="entry name" value="GNAT FAMILY, PUTATIVE (AFU_ORTHOLOGUE AFUA_3G00765)-RELATED-RELATED"/>
    <property type="match status" value="1"/>
</dbReference>
<reference evidence="2 3" key="1">
    <citation type="submission" date="2024-06" db="EMBL/GenBank/DDBJ databases">
        <title>The Natural Products Discovery Center: Release of the First 8490 Sequenced Strains for Exploring Actinobacteria Biosynthetic Diversity.</title>
        <authorList>
            <person name="Kalkreuter E."/>
            <person name="Kautsar S.A."/>
            <person name="Yang D."/>
            <person name="Bader C.D."/>
            <person name="Teijaro C.N."/>
            <person name="Fluegel L."/>
            <person name="Davis C.M."/>
            <person name="Simpson J.R."/>
            <person name="Lauterbach L."/>
            <person name="Steele A.D."/>
            <person name="Gui C."/>
            <person name="Meng S."/>
            <person name="Li G."/>
            <person name="Viehrig K."/>
            <person name="Ye F."/>
            <person name="Su P."/>
            <person name="Kiefer A.F."/>
            <person name="Nichols A."/>
            <person name="Cepeda A.J."/>
            <person name="Yan W."/>
            <person name="Fan B."/>
            <person name="Jiang Y."/>
            <person name="Adhikari A."/>
            <person name="Zheng C.-J."/>
            <person name="Schuster L."/>
            <person name="Cowan T.M."/>
            <person name="Smanski M.J."/>
            <person name="Chevrette M.G."/>
            <person name="De Carvalho L.P.S."/>
            <person name="Shen B."/>
        </authorList>
    </citation>
    <scope>NUCLEOTIDE SEQUENCE [LARGE SCALE GENOMIC DNA]</scope>
    <source>
        <strain evidence="2 3">NPDC038104</strain>
    </source>
</reference>